<feature type="transmembrane region" description="Helical" evidence="5">
    <location>
        <begin position="344"/>
        <end position="364"/>
    </location>
</feature>
<feature type="transmembrane region" description="Helical" evidence="5">
    <location>
        <begin position="50"/>
        <end position="74"/>
    </location>
</feature>
<feature type="transmembrane region" description="Helical" evidence="5">
    <location>
        <begin position="415"/>
        <end position="435"/>
    </location>
</feature>
<feature type="domain" description="Major facilitator superfamily (MFS) profile" evidence="6">
    <location>
        <begin position="51"/>
        <end position="463"/>
    </location>
</feature>
<comment type="caution">
    <text evidence="7">The sequence shown here is derived from an EMBL/GenBank/DDBJ whole genome shotgun (WGS) entry which is preliminary data.</text>
</comment>
<dbReference type="PANTHER" id="PTHR23502:SF152">
    <property type="entry name" value="MAJOR FACILITATOR SUPERFAMILY (MFS) PROFILE DOMAIN-CONTAINING PROTEIN-RELATED"/>
    <property type="match status" value="1"/>
</dbReference>
<comment type="subcellular location">
    <subcellularLocation>
        <location evidence="1">Membrane</location>
        <topology evidence="1">Multi-pass membrane protein</topology>
    </subcellularLocation>
</comment>
<evidence type="ECO:0000313" key="8">
    <source>
        <dbReference type="Proteomes" id="UP000631181"/>
    </source>
</evidence>
<dbReference type="InterPro" id="IPR020846">
    <property type="entry name" value="MFS_dom"/>
</dbReference>
<dbReference type="GO" id="GO:0005886">
    <property type="term" value="C:plasma membrane"/>
    <property type="evidence" value="ECO:0007669"/>
    <property type="project" value="TreeGrafter"/>
</dbReference>
<name>A0A8J8W408_9EURO</name>
<evidence type="ECO:0000256" key="5">
    <source>
        <dbReference type="SAM" id="Phobius"/>
    </source>
</evidence>
<dbReference type="Proteomes" id="UP000631181">
    <property type="component" value="Unassembled WGS sequence"/>
</dbReference>
<feature type="transmembrane region" description="Helical" evidence="5">
    <location>
        <begin position="259"/>
        <end position="282"/>
    </location>
</feature>
<feature type="transmembrane region" description="Helical" evidence="5">
    <location>
        <begin position="370"/>
        <end position="394"/>
    </location>
</feature>
<dbReference type="SUPFAM" id="SSF103473">
    <property type="entry name" value="MFS general substrate transporter"/>
    <property type="match status" value="1"/>
</dbReference>
<reference evidence="7" key="1">
    <citation type="journal article" date="2020" name="Front. Microbiol.">
        <title>Gene regulatory networks of Penicillium echinulatum 2HH and Penicillium oxalicum 114-2 inferred by a computational biology approach.</title>
        <authorList>
            <person name="Lenz A.R."/>
            <person name="Galan-Vasquez E."/>
            <person name="Balbinot E."/>
            <person name="De Abreu F.P."/>
            <person name="De Oliveira N.S."/>
            <person name="Da Rosa L.O."/>
            <person name="De Avila E Silva S."/>
            <person name="Camassola M."/>
            <person name="Dillon A.J.P."/>
            <person name="Perez-Rueda E."/>
        </authorList>
    </citation>
    <scope>NUCLEOTIDE SEQUENCE</scope>
    <source>
        <strain evidence="7">S1M29</strain>
    </source>
</reference>
<keyword evidence="3 5" id="KW-1133">Transmembrane helix</keyword>
<keyword evidence="4 5" id="KW-0472">Membrane</keyword>
<keyword evidence="8" id="KW-1185">Reference proteome</keyword>
<dbReference type="Gene3D" id="1.20.1250.20">
    <property type="entry name" value="MFS general substrate transporter like domains"/>
    <property type="match status" value="1"/>
</dbReference>
<accession>A0A8J8W408</accession>
<feature type="transmembrane region" description="Helical" evidence="5">
    <location>
        <begin position="206"/>
        <end position="225"/>
    </location>
</feature>
<dbReference type="GO" id="GO:0022857">
    <property type="term" value="F:transmembrane transporter activity"/>
    <property type="evidence" value="ECO:0007669"/>
    <property type="project" value="InterPro"/>
</dbReference>
<dbReference type="InterPro" id="IPR036259">
    <property type="entry name" value="MFS_trans_sf"/>
</dbReference>
<evidence type="ECO:0000256" key="2">
    <source>
        <dbReference type="ARBA" id="ARBA00022692"/>
    </source>
</evidence>
<feature type="transmembrane region" description="Helical" evidence="5">
    <location>
        <begin position="142"/>
        <end position="163"/>
    </location>
</feature>
<dbReference type="PANTHER" id="PTHR23502">
    <property type="entry name" value="MAJOR FACILITATOR SUPERFAMILY"/>
    <property type="match status" value="1"/>
</dbReference>
<dbReference type="OrthoDB" id="3066029at2759"/>
<evidence type="ECO:0000313" key="7">
    <source>
        <dbReference type="EMBL" id="KAF7717734.1"/>
    </source>
</evidence>
<protein>
    <recommendedName>
        <fullName evidence="6">Major facilitator superfamily (MFS) profile domain-containing protein</fullName>
    </recommendedName>
</protein>
<evidence type="ECO:0000259" key="6">
    <source>
        <dbReference type="PROSITE" id="PS50850"/>
    </source>
</evidence>
<feature type="transmembrane region" description="Helical" evidence="5">
    <location>
        <begin position="441"/>
        <end position="463"/>
    </location>
</feature>
<dbReference type="InterPro" id="IPR011701">
    <property type="entry name" value="MFS"/>
</dbReference>
<dbReference type="PROSITE" id="PS50850">
    <property type="entry name" value="MFS"/>
    <property type="match status" value="1"/>
</dbReference>
<feature type="transmembrane region" description="Helical" evidence="5">
    <location>
        <begin position="117"/>
        <end position="136"/>
    </location>
</feature>
<feature type="transmembrane region" description="Helical" evidence="5">
    <location>
        <begin position="175"/>
        <end position="200"/>
    </location>
</feature>
<dbReference type="Pfam" id="PF07690">
    <property type="entry name" value="MFS_1"/>
    <property type="match status" value="1"/>
</dbReference>
<organism evidence="7 8">
    <name type="scientific">Penicillium ucsense</name>
    <dbReference type="NCBI Taxonomy" id="2839758"/>
    <lineage>
        <taxon>Eukaryota</taxon>
        <taxon>Fungi</taxon>
        <taxon>Dikarya</taxon>
        <taxon>Ascomycota</taxon>
        <taxon>Pezizomycotina</taxon>
        <taxon>Eurotiomycetes</taxon>
        <taxon>Eurotiomycetidae</taxon>
        <taxon>Eurotiales</taxon>
        <taxon>Aspergillaceae</taxon>
        <taxon>Penicillium</taxon>
    </lineage>
</organism>
<keyword evidence="2 5" id="KW-0812">Transmembrane</keyword>
<sequence>MARASDPTPQIAPTQVQSTQLYVATDDEIDSKPHPHLKAGHHLPLWRKCLILFVVSWMTLLVTFSSTSLLTAIPEIANDLSTTSEILNIVNAGVLIAMGFSSFIWGPISEIIGRRHAFNSATLVLCACSAGAAVSTSLHSFVAMRVLCGLTGTFFMVAGQTIIADIFQPTVRGTAVGFMMAGSVSGPAIGPCVGGVIVTFAQWRVIYWLQFGMTLFGLILSLVIIPDITKHRSQSVEKRPISLFSVVRLFNPLHIFRPFFYPNVVLCHFTCGLLATFQYGLLTSARSIFNPRFHLQTPLVSGLFYLSPGLGFLIGSIVGGKLSDRAVKQWIKKRNGTRLPQDRLNSGLVTLFVVLPSSTLIYAWTLQQEVGGMAVPIISAFAAGVGLLGTFNGLNTYSAEVIPQLRFQVISGKYVIQYAFAAAATASVEPSIGSIGVGWTFTIYVFLALLGGLCVFAITRWGFDMQRWVERTFDVDEKPSSA</sequence>
<gene>
    <name evidence="7" type="ORF">PECM_003810</name>
</gene>
<evidence type="ECO:0000256" key="3">
    <source>
        <dbReference type="ARBA" id="ARBA00022989"/>
    </source>
</evidence>
<feature type="transmembrane region" description="Helical" evidence="5">
    <location>
        <begin position="302"/>
        <end position="323"/>
    </location>
</feature>
<evidence type="ECO:0000256" key="1">
    <source>
        <dbReference type="ARBA" id="ARBA00004141"/>
    </source>
</evidence>
<dbReference type="EMBL" id="WIWV01000023">
    <property type="protein sequence ID" value="KAF7717734.1"/>
    <property type="molecule type" value="Genomic_DNA"/>
</dbReference>
<evidence type="ECO:0000256" key="4">
    <source>
        <dbReference type="ARBA" id="ARBA00023136"/>
    </source>
</evidence>
<feature type="transmembrane region" description="Helical" evidence="5">
    <location>
        <begin position="86"/>
        <end position="105"/>
    </location>
</feature>
<proteinExistence type="predicted"/>
<dbReference type="AlphaFoldDB" id="A0A8J8W408"/>